<evidence type="ECO:0000256" key="1">
    <source>
        <dbReference type="ARBA" id="ARBA00004496"/>
    </source>
</evidence>
<comment type="caution">
    <text evidence="12">The sequence shown here is derived from an EMBL/GenBank/DDBJ whole genome shotgun (WGS) entry which is preliminary data.</text>
</comment>
<dbReference type="PROSITE" id="PS50110">
    <property type="entry name" value="RESPONSE_REGULATORY"/>
    <property type="match status" value="1"/>
</dbReference>
<dbReference type="GO" id="GO:0003677">
    <property type="term" value="F:DNA binding"/>
    <property type="evidence" value="ECO:0007669"/>
    <property type="project" value="UniProtKB-KW"/>
</dbReference>
<feature type="domain" description="Response regulatory" evidence="11">
    <location>
        <begin position="8"/>
        <end position="124"/>
    </location>
</feature>
<evidence type="ECO:0000256" key="3">
    <source>
        <dbReference type="ARBA" id="ARBA00022553"/>
    </source>
</evidence>
<evidence type="ECO:0000313" key="13">
    <source>
        <dbReference type="Proteomes" id="UP000295565"/>
    </source>
</evidence>
<dbReference type="RefSeq" id="WP_131912407.1">
    <property type="nucleotide sequence ID" value="NZ_OU594967.1"/>
</dbReference>
<dbReference type="PANTHER" id="PTHR45526:SF1">
    <property type="entry name" value="TRANSCRIPTIONAL REGULATORY PROTEIN DCUR-RELATED"/>
    <property type="match status" value="1"/>
</dbReference>
<dbReference type="GO" id="GO:0005737">
    <property type="term" value="C:cytoplasm"/>
    <property type="evidence" value="ECO:0007669"/>
    <property type="project" value="UniProtKB-SubCell"/>
</dbReference>
<evidence type="ECO:0000256" key="6">
    <source>
        <dbReference type="ARBA" id="ARBA00023125"/>
    </source>
</evidence>
<dbReference type="Gene3D" id="1.10.10.10">
    <property type="entry name" value="Winged helix-like DNA-binding domain superfamily/Winged helix DNA-binding domain"/>
    <property type="match status" value="1"/>
</dbReference>
<dbReference type="SUPFAM" id="SSF52172">
    <property type="entry name" value="CheY-like"/>
    <property type="match status" value="1"/>
</dbReference>
<accession>A0A4R1K2F0</accession>
<evidence type="ECO:0000256" key="2">
    <source>
        <dbReference type="ARBA" id="ARBA00022490"/>
    </source>
</evidence>
<keyword evidence="7 9" id="KW-0010">Activator</keyword>
<organism evidence="12 13">
    <name type="scientific">Celerinatantimonas diazotrophica</name>
    <dbReference type="NCBI Taxonomy" id="412034"/>
    <lineage>
        <taxon>Bacteria</taxon>
        <taxon>Pseudomonadati</taxon>
        <taxon>Pseudomonadota</taxon>
        <taxon>Gammaproteobacteria</taxon>
        <taxon>Celerinatantimonadaceae</taxon>
        <taxon>Celerinatantimonas</taxon>
    </lineage>
</organism>
<evidence type="ECO:0000256" key="4">
    <source>
        <dbReference type="ARBA" id="ARBA00023012"/>
    </source>
</evidence>
<evidence type="ECO:0000256" key="10">
    <source>
        <dbReference type="PROSITE-ProRule" id="PRU00169"/>
    </source>
</evidence>
<name>A0A4R1K2F0_9GAMM</name>
<dbReference type="OrthoDB" id="9802426at2"/>
<dbReference type="AlphaFoldDB" id="A0A4R1K2F0"/>
<keyword evidence="5 9" id="KW-0805">Transcription regulation</keyword>
<keyword evidence="13" id="KW-1185">Reference proteome</keyword>
<dbReference type="EMBL" id="SMGD01000012">
    <property type="protein sequence ID" value="TCK57873.1"/>
    <property type="molecule type" value="Genomic_DNA"/>
</dbReference>
<dbReference type="Pfam" id="PF20714">
    <property type="entry name" value="HTH_64"/>
    <property type="match status" value="1"/>
</dbReference>
<evidence type="ECO:0000256" key="7">
    <source>
        <dbReference type="ARBA" id="ARBA00023159"/>
    </source>
</evidence>
<dbReference type="PIRSF" id="PIRSF006171">
    <property type="entry name" value="RR_citrat_malat"/>
    <property type="match status" value="1"/>
</dbReference>
<keyword evidence="3 10" id="KW-0597">Phosphoprotein</keyword>
<dbReference type="InterPro" id="IPR036388">
    <property type="entry name" value="WH-like_DNA-bd_sf"/>
</dbReference>
<evidence type="ECO:0000259" key="11">
    <source>
        <dbReference type="PROSITE" id="PS50110"/>
    </source>
</evidence>
<evidence type="ECO:0000313" key="12">
    <source>
        <dbReference type="EMBL" id="TCK57873.1"/>
    </source>
</evidence>
<gene>
    <name evidence="12" type="ORF">EV690_1574</name>
</gene>
<dbReference type="InterPro" id="IPR024187">
    <property type="entry name" value="Sig_transdc_resp-reg_cit/mal"/>
</dbReference>
<dbReference type="InterPro" id="IPR011006">
    <property type="entry name" value="CheY-like_superfamily"/>
</dbReference>
<reference evidence="12 13" key="1">
    <citation type="submission" date="2019-03" db="EMBL/GenBank/DDBJ databases">
        <title>Genomic Encyclopedia of Type Strains, Phase IV (KMG-IV): sequencing the most valuable type-strain genomes for metagenomic binning, comparative biology and taxonomic classification.</title>
        <authorList>
            <person name="Goeker M."/>
        </authorList>
    </citation>
    <scope>NUCLEOTIDE SEQUENCE [LARGE SCALE GENOMIC DNA]</scope>
    <source>
        <strain evidence="12 13">DSM 18577</strain>
    </source>
</reference>
<sequence>MKQSDKITVAIIEDEFTLSQLYSDFIQNFPDLELIGIANNYQNSVKMVTERKPQLLLIDNYLPDGQGVDLLTNKIIESENSSVIFITAASEMDICSKAISYGAFDYILKPISWNRLKQSLERFIQFTRTRQCYKVVDQKNVDNLFQLKSKNFRERAEKGIEENTLKIVFNAFDAEQDKLFTIDDIVEDTGLSKTTARRYLEYCVQQGFLSIKMQYGKVGHPRRLYCKNT</sequence>
<dbReference type="Pfam" id="PF00072">
    <property type="entry name" value="Response_reg"/>
    <property type="match status" value="1"/>
</dbReference>
<evidence type="ECO:0000256" key="8">
    <source>
        <dbReference type="ARBA" id="ARBA00023163"/>
    </source>
</evidence>
<keyword evidence="2 9" id="KW-0963">Cytoplasm</keyword>
<proteinExistence type="predicted"/>
<keyword evidence="4 9" id="KW-0902">Two-component regulatory system</keyword>
<protein>
    <recommendedName>
        <fullName evidence="9">Transcriptional regulatory protein</fullName>
    </recommendedName>
</protein>
<keyword evidence="8 9" id="KW-0804">Transcription</keyword>
<dbReference type="InterPro" id="IPR051271">
    <property type="entry name" value="2C-system_Tx_regulators"/>
</dbReference>
<dbReference type="Gene3D" id="3.40.50.2300">
    <property type="match status" value="1"/>
</dbReference>
<dbReference type="Proteomes" id="UP000295565">
    <property type="component" value="Unassembled WGS sequence"/>
</dbReference>
<evidence type="ECO:0000256" key="5">
    <source>
        <dbReference type="ARBA" id="ARBA00023015"/>
    </source>
</evidence>
<keyword evidence="6 9" id="KW-0238">DNA-binding</keyword>
<dbReference type="GO" id="GO:0003700">
    <property type="term" value="F:DNA-binding transcription factor activity"/>
    <property type="evidence" value="ECO:0007669"/>
    <property type="project" value="InterPro"/>
</dbReference>
<evidence type="ECO:0000256" key="9">
    <source>
        <dbReference type="PIRNR" id="PIRNR006171"/>
    </source>
</evidence>
<dbReference type="GO" id="GO:0000156">
    <property type="term" value="F:phosphorelay response regulator activity"/>
    <property type="evidence" value="ECO:0007669"/>
    <property type="project" value="TreeGrafter"/>
</dbReference>
<dbReference type="SMART" id="SM00448">
    <property type="entry name" value="REC"/>
    <property type="match status" value="1"/>
</dbReference>
<dbReference type="InterPro" id="IPR048714">
    <property type="entry name" value="DpiA-like_HTH"/>
</dbReference>
<comment type="subcellular location">
    <subcellularLocation>
        <location evidence="1 9">Cytoplasm</location>
    </subcellularLocation>
</comment>
<dbReference type="PANTHER" id="PTHR45526">
    <property type="entry name" value="TRANSCRIPTIONAL REGULATORY PROTEIN DPIA"/>
    <property type="match status" value="1"/>
</dbReference>
<dbReference type="InterPro" id="IPR001789">
    <property type="entry name" value="Sig_transdc_resp-reg_receiver"/>
</dbReference>
<feature type="modified residue" description="4-aspartylphosphate" evidence="10">
    <location>
        <position position="59"/>
    </location>
</feature>